<organism evidence="1 2">
    <name type="scientific">Paraburkholderia youngii</name>
    <dbReference type="NCBI Taxonomy" id="2782701"/>
    <lineage>
        <taxon>Bacteria</taxon>
        <taxon>Pseudomonadati</taxon>
        <taxon>Pseudomonadota</taxon>
        <taxon>Betaproteobacteria</taxon>
        <taxon>Burkholderiales</taxon>
        <taxon>Burkholderiaceae</taxon>
        <taxon>Paraburkholderia</taxon>
    </lineage>
</organism>
<evidence type="ECO:0000313" key="2">
    <source>
        <dbReference type="Proteomes" id="UP000592820"/>
    </source>
</evidence>
<protein>
    <recommendedName>
        <fullName evidence="3">DNA-binding protein</fullName>
    </recommendedName>
</protein>
<accession>A0A7W8L4Z6</accession>
<reference evidence="1 2" key="1">
    <citation type="submission" date="2020-08" db="EMBL/GenBank/DDBJ databases">
        <title>Genomic Encyclopedia of Type Strains, Phase IV (KMG-V): Genome sequencing to study the core and pangenomes of soil and plant-associated prokaryotes.</title>
        <authorList>
            <person name="Whitman W."/>
        </authorList>
    </citation>
    <scope>NUCLEOTIDE SEQUENCE [LARGE SCALE GENOMIC DNA]</scope>
    <source>
        <strain evidence="1 2">JPY162</strain>
    </source>
</reference>
<dbReference type="EMBL" id="JACHDE010000003">
    <property type="protein sequence ID" value="MBB5400298.1"/>
    <property type="molecule type" value="Genomic_DNA"/>
</dbReference>
<comment type="caution">
    <text evidence="1">The sequence shown here is derived from an EMBL/GenBank/DDBJ whole genome shotgun (WGS) entry which is preliminary data.</text>
</comment>
<sequence>MRTLLTVDQLAKCLHKSVASIRSDATRNPQSLPPICRLPGTKRLLWRAEDVEHWLAEHVQGLAVVAASGLMEHHQVRRGRPTKAEAVARQRQLNRTAEKL</sequence>
<proteinExistence type="predicted"/>
<evidence type="ECO:0008006" key="3">
    <source>
        <dbReference type="Google" id="ProtNLM"/>
    </source>
</evidence>
<evidence type="ECO:0000313" key="1">
    <source>
        <dbReference type="EMBL" id="MBB5400298.1"/>
    </source>
</evidence>
<name>A0A7W8L4Z6_9BURK</name>
<dbReference type="AlphaFoldDB" id="A0A7W8L4Z6"/>
<dbReference type="Proteomes" id="UP000592820">
    <property type="component" value="Unassembled WGS sequence"/>
</dbReference>
<gene>
    <name evidence="1" type="ORF">HDG41_002347</name>
</gene>